<evidence type="ECO:0000256" key="7">
    <source>
        <dbReference type="ARBA" id="ARBA00023065"/>
    </source>
</evidence>
<keyword evidence="13" id="KW-0868">Chloride</keyword>
<evidence type="ECO:0000256" key="16">
    <source>
        <dbReference type="ARBA" id="ARBA00023303"/>
    </source>
</evidence>
<keyword evidence="3 18" id="KW-0812">Transmembrane</keyword>
<evidence type="ECO:0000256" key="15">
    <source>
        <dbReference type="ARBA" id="ARBA00023286"/>
    </source>
</evidence>
<evidence type="ECO:0000256" key="10">
    <source>
        <dbReference type="ARBA" id="ARBA00023170"/>
    </source>
</evidence>
<gene>
    <name evidence="23" type="primary">LOC106476750</name>
</gene>
<keyword evidence="10" id="KW-0675">Receptor</keyword>
<dbReference type="Pfam" id="PF02932">
    <property type="entry name" value="Neur_chan_memb"/>
    <property type="match status" value="1"/>
</dbReference>
<dbReference type="InterPro" id="IPR006202">
    <property type="entry name" value="Neur_chan_lig-bd"/>
</dbReference>
<keyword evidence="5 18" id="KW-1133">Transmembrane helix</keyword>
<reference evidence="23" key="1">
    <citation type="submission" date="2025-08" db="UniProtKB">
        <authorList>
            <consortium name="RefSeq"/>
        </authorList>
    </citation>
    <scope>IDENTIFICATION</scope>
    <source>
        <tissue evidence="23">Muscle</tissue>
    </source>
</reference>
<feature type="region of interest" description="Disordered" evidence="19">
    <location>
        <begin position="281"/>
        <end position="307"/>
    </location>
</feature>
<dbReference type="PROSITE" id="PS00236">
    <property type="entry name" value="NEUROTR_ION_CHANNEL"/>
    <property type="match status" value="1"/>
</dbReference>
<dbReference type="Gene3D" id="2.70.170.10">
    <property type="entry name" value="Neurotransmitter-gated ion-channel ligand-binding domain"/>
    <property type="match status" value="1"/>
</dbReference>
<comment type="subcellular location">
    <subcellularLocation>
        <location evidence="17">Postsynaptic cell membrane</location>
        <topology evidence="17">Multi-pass membrane protein</topology>
    </subcellularLocation>
</comment>
<dbReference type="PRINTS" id="PR01079">
    <property type="entry name" value="GABAARALPHA"/>
</dbReference>
<dbReference type="CDD" id="cd19007">
    <property type="entry name" value="LGIC_ECD_GABAR_GRD-like"/>
    <property type="match status" value="1"/>
</dbReference>
<dbReference type="Gene3D" id="1.20.58.390">
    <property type="entry name" value="Neurotransmitter-gated ion-channel transmembrane domain"/>
    <property type="match status" value="1"/>
</dbReference>
<dbReference type="InterPro" id="IPR018000">
    <property type="entry name" value="Neurotransmitter_ion_chnl_CS"/>
</dbReference>
<protein>
    <submittedName>
        <fullName evidence="23">Gamma-aminobutyric acid receptor alpha-like</fullName>
    </submittedName>
</protein>
<feature type="transmembrane region" description="Helical" evidence="18">
    <location>
        <begin position="249"/>
        <end position="268"/>
    </location>
</feature>
<evidence type="ECO:0000256" key="18">
    <source>
        <dbReference type="RuleBase" id="RU000687"/>
    </source>
</evidence>
<dbReference type="Pfam" id="PF02931">
    <property type="entry name" value="Neur_chan_LBD"/>
    <property type="match status" value="1"/>
</dbReference>
<dbReference type="InterPro" id="IPR036734">
    <property type="entry name" value="Neur_chan_lig-bd_sf"/>
</dbReference>
<comment type="similarity">
    <text evidence="18">Belongs to the ligand-gated ion channel (TC 1.A.9) family.</text>
</comment>
<feature type="transmembrane region" description="Helical" evidence="18">
    <location>
        <begin position="187"/>
        <end position="208"/>
    </location>
</feature>
<dbReference type="InterPro" id="IPR006029">
    <property type="entry name" value="Neurotrans-gated_channel_TM"/>
</dbReference>
<evidence type="ECO:0000256" key="13">
    <source>
        <dbReference type="ARBA" id="ARBA00023214"/>
    </source>
</evidence>
<dbReference type="SUPFAM" id="SSF90112">
    <property type="entry name" value="Neurotransmitter-gated ion-channel transmembrane pore"/>
    <property type="match status" value="1"/>
</dbReference>
<keyword evidence="14" id="KW-0628">Postsynaptic cell membrane</keyword>
<evidence type="ECO:0000256" key="2">
    <source>
        <dbReference type="ARBA" id="ARBA00022475"/>
    </source>
</evidence>
<keyword evidence="11" id="KW-0869">Chloride channel</keyword>
<evidence type="ECO:0000259" key="20">
    <source>
        <dbReference type="Pfam" id="PF02931"/>
    </source>
</evidence>
<evidence type="ECO:0000313" key="23">
    <source>
        <dbReference type="RefSeq" id="XP_013792836.1"/>
    </source>
</evidence>
<evidence type="ECO:0000313" key="22">
    <source>
        <dbReference type="Proteomes" id="UP000694941"/>
    </source>
</evidence>
<sequence>SPTLVYIDIEVRSMGPISEVEMSYSMDCYFRQSWIDRRLAFTGSMATLALSISMLERIWRPDTYFYNGEYSYLHTITSPNKFMRLHQNGKVLYSSRLTIKADCPMNLENFPMDMQRCPLRIGSFAYSTMNVVYKWNPVRRVVIHPDMKMSQFDLIDTPSGNMTDRLRHSLFSVLVASFHLQRHMGYFLIEVYAPCTMLVVLSWVSFWINREATADRVALGVTTVLTMTFLGLESRNDLPRVSYCTALDYYVAISFFFVFATIAEFAIVHCYTKVGSGEYVPQAKPEDDDSLTDEWESEEEVEEPVNDNPECFSSLDNFPRDSSFAQHMVHRSLGRNGPQNGRMVQRVPPRRRFTLQQKVSIHLNSVSKIDKISRGIFPLSFLIINLIYWYTYLGPDDSS</sequence>
<dbReference type="Proteomes" id="UP000694941">
    <property type="component" value="Unplaced"/>
</dbReference>
<dbReference type="RefSeq" id="XP_013792836.1">
    <property type="nucleotide sequence ID" value="XM_013937382.1"/>
</dbReference>
<evidence type="ECO:0000256" key="12">
    <source>
        <dbReference type="ARBA" id="ARBA00023180"/>
    </source>
</evidence>
<dbReference type="GeneID" id="106476750"/>
<dbReference type="InterPro" id="IPR006201">
    <property type="entry name" value="Neur_channel"/>
</dbReference>
<feature type="transmembrane region" description="Helical" evidence="18">
    <location>
        <begin position="375"/>
        <end position="393"/>
    </location>
</feature>
<feature type="domain" description="Neurotransmitter-gated ion-channel transmembrane" evidence="21">
    <location>
        <begin position="191"/>
        <end position="272"/>
    </location>
</feature>
<dbReference type="InterPro" id="IPR038050">
    <property type="entry name" value="Neuro_actylchol_rec"/>
</dbReference>
<dbReference type="PANTHER" id="PTHR18945">
    <property type="entry name" value="NEUROTRANSMITTER GATED ION CHANNEL"/>
    <property type="match status" value="1"/>
</dbReference>
<keyword evidence="7 18" id="KW-0406">Ion transport</keyword>
<name>A0ABM1C212_LIMPO</name>
<dbReference type="PRINTS" id="PR00253">
    <property type="entry name" value="GABAARECEPTR"/>
</dbReference>
<evidence type="ECO:0000256" key="5">
    <source>
        <dbReference type="ARBA" id="ARBA00022989"/>
    </source>
</evidence>
<evidence type="ECO:0000256" key="19">
    <source>
        <dbReference type="SAM" id="MobiDB-lite"/>
    </source>
</evidence>
<keyword evidence="2" id="KW-1003">Cell membrane</keyword>
<evidence type="ECO:0000256" key="1">
    <source>
        <dbReference type="ARBA" id="ARBA00022448"/>
    </source>
</evidence>
<dbReference type="CDD" id="cd19049">
    <property type="entry name" value="LGIC_TM_anion"/>
    <property type="match status" value="1"/>
</dbReference>
<dbReference type="PRINTS" id="PR00252">
    <property type="entry name" value="NRIONCHANNEL"/>
</dbReference>
<dbReference type="InterPro" id="IPR006028">
    <property type="entry name" value="GABAA/Glycine_rcpt"/>
</dbReference>
<evidence type="ECO:0000256" key="4">
    <source>
        <dbReference type="ARBA" id="ARBA00022729"/>
    </source>
</evidence>
<proteinExistence type="inferred from homology"/>
<keyword evidence="15" id="KW-1071">Ligand-gated ion channel</keyword>
<keyword evidence="12" id="KW-0325">Glycoprotein</keyword>
<dbReference type="SUPFAM" id="SSF63712">
    <property type="entry name" value="Nicotinic receptor ligand binding domain-like"/>
    <property type="match status" value="1"/>
</dbReference>
<evidence type="ECO:0000256" key="3">
    <source>
        <dbReference type="ARBA" id="ARBA00022692"/>
    </source>
</evidence>
<keyword evidence="6" id="KW-0770">Synapse</keyword>
<evidence type="ECO:0000256" key="6">
    <source>
        <dbReference type="ARBA" id="ARBA00023018"/>
    </source>
</evidence>
<feature type="non-terminal residue" evidence="23">
    <location>
        <position position="1"/>
    </location>
</feature>
<feature type="domain" description="Neurotransmitter-gated ion-channel ligand-binding" evidence="20">
    <location>
        <begin position="2"/>
        <end position="161"/>
    </location>
</feature>
<dbReference type="InterPro" id="IPR001390">
    <property type="entry name" value="GABAAa_rcpt"/>
</dbReference>
<accession>A0ABM1C212</accession>
<keyword evidence="22" id="KW-1185">Reference proteome</keyword>
<evidence type="ECO:0000256" key="9">
    <source>
        <dbReference type="ARBA" id="ARBA00023157"/>
    </source>
</evidence>
<keyword evidence="8 18" id="KW-0472">Membrane</keyword>
<organism evidence="22 23">
    <name type="scientific">Limulus polyphemus</name>
    <name type="common">Atlantic horseshoe crab</name>
    <dbReference type="NCBI Taxonomy" id="6850"/>
    <lineage>
        <taxon>Eukaryota</taxon>
        <taxon>Metazoa</taxon>
        <taxon>Ecdysozoa</taxon>
        <taxon>Arthropoda</taxon>
        <taxon>Chelicerata</taxon>
        <taxon>Merostomata</taxon>
        <taxon>Xiphosura</taxon>
        <taxon>Limulidae</taxon>
        <taxon>Limulus</taxon>
    </lineage>
</organism>
<keyword evidence="4" id="KW-0732">Signal</keyword>
<evidence type="ECO:0000256" key="17">
    <source>
        <dbReference type="ARBA" id="ARBA00034104"/>
    </source>
</evidence>
<keyword evidence="16 18" id="KW-0407">Ion channel</keyword>
<feature type="compositionally biased region" description="Acidic residues" evidence="19">
    <location>
        <begin position="286"/>
        <end position="305"/>
    </location>
</feature>
<keyword evidence="9" id="KW-1015">Disulfide bond</keyword>
<evidence type="ECO:0000256" key="8">
    <source>
        <dbReference type="ARBA" id="ARBA00023136"/>
    </source>
</evidence>
<dbReference type="InterPro" id="IPR036719">
    <property type="entry name" value="Neuro-gated_channel_TM_sf"/>
</dbReference>
<dbReference type="NCBIfam" id="TIGR00860">
    <property type="entry name" value="LIC"/>
    <property type="match status" value="1"/>
</dbReference>
<evidence type="ECO:0000256" key="14">
    <source>
        <dbReference type="ARBA" id="ARBA00023257"/>
    </source>
</evidence>
<evidence type="ECO:0000259" key="21">
    <source>
        <dbReference type="Pfam" id="PF02932"/>
    </source>
</evidence>
<comment type="caution">
    <text evidence="18">Lacks conserved residue(s) required for the propagation of feature annotation.</text>
</comment>
<evidence type="ECO:0000256" key="11">
    <source>
        <dbReference type="ARBA" id="ARBA00023173"/>
    </source>
</evidence>
<keyword evidence="1 18" id="KW-0813">Transport</keyword>